<dbReference type="PRINTS" id="PR01438">
    <property type="entry name" value="UNVRSLSTRESS"/>
</dbReference>
<dbReference type="RefSeq" id="WP_241040724.1">
    <property type="nucleotide sequence ID" value="NZ_BAAAJF010000032.1"/>
</dbReference>
<dbReference type="Proteomes" id="UP001299970">
    <property type="component" value="Unassembled WGS sequence"/>
</dbReference>
<dbReference type="SUPFAM" id="SSF52402">
    <property type="entry name" value="Adenine nucleotide alpha hydrolases-like"/>
    <property type="match status" value="2"/>
</dbReference>
<comment type="similarity">
    <text evidence="1">Belongs to the universal stress protein A family.</text>
</comment>
<name>A0ABS9TNY9_9PSEU</name>
<dbReference type="InterPro" id="IPR006016">
    <property type="entry name" value="UspA"/>
</dbReference>
<evidence type="ECO:0000256" key="3">
    <source>
        <dbReference type="ARBA" id="ARBA00022840"/>
    </source>
</evidence>
<dbReference type="Gene3D" id="3.40.50.620">
    <property type="entry name" value="HUPs"/>
    <property type="match status" value="2"/>
</dbReference>
<keyword evidence="3" id="KW-0067">ATP-binding</keyword>
<accession>A0ABS9TNY9</accession>
<dbReference type="EMBL" id="JAKXMK010000029">
    <property type="protein sequence ID" value="MCH6169986.1"/>
    <property type="molecule type" value="Genomic_DNA"/>
</dbReference>
<evidence type="ECO:0000256" key="1">
    <source>
        <dbReference type="ARBA" id="ARBA00008791"/>
    </source>
</evidence>
<dbReference type="PANTHER" id="PTHR46268">
    <property type="entry name" value="STRESS RESPONSE PROTEIN NHAX"/>
    <property type="match status" value="1"/>
</dbReference>
<proteinExistence type="inferred from homology"/>
<keyword evidence="6" id="KW-1185">Reference proteome</keyword>
<evidence type="ECO:0000259" key="4">
    <source>
        <dbReference type="Pfam" id="PF00582"/>
    </source>
</evidence>
<evidence type="ECO:0000313" key="6">
    <source>
        <dbReference type="Proteomes" id="UP001299970"/>
    </source>
</evidence>
<comment type="caution">
    <text evidence="5">The sequence shown here is derived from an EMBL/GenBank/DDBJ whole genome shotgun (WGS) entry which is preliminary data.</text>
</comment>
<protein>
    <submittedName>
        <fullName evidence="5">Universal stress protein</fullName>
    </submittedName>
</protein>
<gene>
    <name evidence="5" type="ORF">MMF94_30165</name>
</gene>
<keyword evidence="2" id="KW-0547">Nucleotide-binding</keyword>
<feature type="domain" description="UspA" evidence="4">
    <location>
        <begin position="158"/>
        <end position="292"/>
    </location>
</feature>
<reference evidence="5 6" key="1">
    <citation type="submission" date="2022-03" db="EMBL/GenBank/DDBJ databases">
        <title>Pseudonocardia alaer sp. nov., a novel actinomycete isolated from reed forest soil.</title>
        <authorList>
            <person name="Wang L."/>
        </authorList>
    </citation>
    <scope>NUCLEOTIDE SEQUENCE [LARGE SCALE GENOMIC DNA]</scope>
    <source>
        <strain evidence="5 6">Y-16303</strain>
    </source>
</reference>
<organism evidence="5 6">
    <name type="scientific">Pseudonocardia alaniniphila</name>
    <dbReference type="NCBI Taxonomy" id="75291"/>
    <lineage>
        <taxon>Bacteria</taxon>
        <taxon>Bacillati</taxon>
        <taxon>Actinomycetota</taxon>
        <taxon>Actinomycetes</taxon>
        <taxon>Pseudonocardiales</taxon>
        <taxon>Pseudonocardiaceae</taxon>
        <taxon>Pseudonocardia</taxon>
    </lineage>
</organism>
<sequence length="300" mass="31268">MAGAWRLAQPVVVGVDGSGPALAATRWAAREAGRRRVGLRVVKAFLERPSKRIGAPGPDPDYREVMLEGARAAVAEAATVAAAAAPGIEVTEDVVDGRPLSVLVDESKHAGTIVVGKRGLGGYGGLLVGSVAVGLTTQARCPVVVVRGGEPEPAASGPVVVGIGISATSDAALIFALEMAAARDVPLVAVHAWMEYIADPAVWPVQEWGAIDADQDQMLAARLAQWSEKQPDVEIRRVVARDRPAHALLEQAALAQLVVVGSRGRSTFRKRVFGSVCDTVLQHAPCPVAVVRPHPADLVA</sequence>
<dbReference type="PANTHER" id="PTHR46268:SF27">
    <property type="entry name" value="UNIVERSAL STRESS PROTEIN RV2623"/>
    <property type="match status" value="1"/>
</dbReference>
<evidence type="ECO:0000256" key="2">
    <source>
        <dbReference type="ARBA" id="ARBA00022741"/>
    </source>
</evidence>
<evidence type="ECO:0000313" key="5">
    <source>
        <dbReference type="EMBL" id="MCH6169986.1"/>
    </source>
</evidence>
<dbReference type="Pfam" id="PF00582">
    <property type="entry name" value="Usp"/>
    <property type="match status" value="2"/>
</dbReference>
<dbReference type="InterPro" id="IPR006015">
    <property type="entry name" value="Universal_stress_UspA"/>
</dbReference>
<dbReference type="InterPro" id="IPR014729">
    <property type="entry name" value="Rossmann-like_a/b/a_fold"/>
</dbReference>
<feature type="domain" description="UspA" evidence="4">
    <location>
        <begin position="9"/>
        <end position="147"/>
    </location>
</feature>